<organism evidence="1 2">
    <name type="scientific">Mycolicibacillus trivialis</name>
    <dbReference type="NCBI Taxonomy" id="1798"/>
    <lineage>
        <taxon>Bacteria</taxon>
        <taxon>Bacillati</taxon>
        <taxon>Actinomycetota</taxon>
        <taxon>Actinomycetes</taxon>
        <taxon>Mycobacteriales</taxon>
        <taxon>Mycobacteriaceae</taxon>
        <taxon>Mycolicibacillus</taxon>
    </lineage>
</organism>
<evidence type="ECO:0000313" key="2">
    <source>
        <dbReference type="Proteomes" id="UP000193090"/>
    </source>
</evidence>
<name>A0A1X2EKX8_9MYCO</name>
<evidence type="ECO:0000313" key="1">
    <source>
        <dbReference type="EMBL" id="ORX05591.1"/>
    </source>
</evidence>
<dbReference type="STRING" id="1798.AWC30_09070"/>
<protein>
    <submittedName>
        <fullName evidence="1">Uncharacterized protein</fullName>
    </submittedName>
</protein>
<dbReference type="OrthoDB" id="4629077at2"/>
<proteinExistence type="predicted"/>
<dbReference type="EMBL" id="LQPZ01000018">
    <property type="protein sequence ID" value="ORX05591.1"/>
    <property type="molecule type" value="Genomic_DNA"/>
</dbReference>
<sequence length="69" mass="7889">MWDILVPREIDRYDTERLRSALADMVRRRLAPGTRLLRVVSWCPNAGALFRPRSGGLRFAVAYEVALGM</sequence>
<comment type="caution">
    <text evidence="1">The sequence shown here is derived from an EMBL/GenBank/DDBJ whole genome shotgun (WGS) entry which is preliminary data.</text>
</comment>
<reference evidence="1 2" key="1">
    <citation type="submission" date="2016-01" db="EMBL/GenBank/DDBJ databases">
        <title>The new phylogeny of the genus Mycobacterium.</title>
        <authorList>
            <person name="Tarcisio F."/>
            <person name="Conor M."/>
            <person name="Antonella G."/>
            <person name="Elisabetta G."/>
            <person name="Giulia F.S."/>
            <person name="Sara T."/>
            <person name="Anna F."/>
            <person name="Clotilde B."/>
            <person name="Roberto B."/>
            <person name="Veronica D.S."/>
            <person name="Fabio R."/>
            <person name="Monica P."/>
            <person name="Olivier J."/>
            <person name="Enrico T."/>
            <person name="Nicola S."/>
        </authorList>
    </citation>
    <scope>NUCLEOTIDE SEQUENCE [LARGE SCALE GENOMIC DNA]</scope>
    <source>
        <strain evidence="1 2">DSM 44153</strain>
    </source>
</reference>
<dbReference type="Proteomes" id="UP000193090">
    <property type="component" value="Unassembled WGS sequence"/>
</dbReference>
<dbReference type="AlphaFoldDB" id="A0A1X2EKX8"/>
<keyword evidence="2" id="KW-1185">Reference proteome</keyword>
<accession>A0A1X2EKX8</accession>
<gene>
    <name evidence="1" type="ORF">AWC30_09070</name>
</gene>